<dbReference type="AlphaFoldDB" id="A0AAV2J700"/>
<dbReference type="Proteomes" id="UP001497482">
    <property type="component" value="Chromosome 10"/>
</dbReference>
<protein>
    <submittedName>
        <fullName evidence="1">Uncharacterized protein</fullName>
    </submittedName>
</protein>
<accession>A0AAV2J700</accession>
<organism evidence="1 2">
    <name type="scientific">Knipowitschia caucasica</name>
    <name type="common">Caucasian dwarf goby</name>
    <name type="synonym">Pomatoschistus caucasicus</name>
    <dbReference type="NCBI Taxonomy" id="637954"/>
    <lineage>
        <taxon>Eukaryota</taxon>
        <taxon>Metazoa</taxon>
        <taxon>Chordata</taxon>
        <taxon>Craniata</taxon>
        <taxon>Vertebrata</taxon>
        <taxon>Euteleostomi</taxon>
        <taxon>Actinopterygii</taxon>
        <taxon>Neopterygii</taxon>
        <taxon>Teleostei</taxon>
        <taxon>Neoteleostei</taxon>
        <taxon>Acanthomorphata</taxon>
        <taxon>Gobiaria</taxon>
        <taxon>Gobiiformes</taxon>
        <taxon>Gobioidei</taxon>
        <taxon>Gobiidae</taxon>
        <taxon>Gobiinae</taxon>
        <taxon>Knipowitschia</taxon>
    </lineage>
</organism>
<name>A0AAV2J700_KNICA</name>
<reference evidence="1 2" key="1">
    <citation type="submission" date="2024-04" db="EMBL/GenBank/DDBJ databases">
        <authorList>
            <person name="Waldvogel A.-M."/>
            <person name="Schoenle A."/>
        </authorList>
    </citation>
    <scope>NUCLEOTIDE SEQUENCE [LARGE SCALE GENOMIC DNA]</scope>
</reference>
<gene>
    <name evidence="1" type="ORF">KC01_LOCUS4317</name>
</gene>
<sequence length="150" mass="16441">MKQRLTECEATSSPPLIALLFVYLSPPSTCRDEDVLHLSPPLDTPLLCPSSHLLAAQMKNDRFTLPPLSLALSLLTSFTAEMTNVTLHSTTSPILCSCLLSPTFNCRKKSSLLSPLLFSSQPPHCKMKCDLPLTHLSSALSPLNLLQLQR</sequence>
<dbReference type="EMBL" id="OZ035832">
    <property type="protein sequence ID" value="CAL1572276.1"/>
    <property type="molecule type" value="Genomic_DNA"/>
</dbReference>
<keyword evidence="2" id="KW-1185">Reference proteome</keyword>
<proteinExistence type="predicted"/>
<evidence type="ECO:0000313" key="2">
    <source>
        <dbReference type="Proteomes" id="UP001497482"/>
    </source>
</evidence>
<evidence type="ECO:0000313" key="1">
    <source>
        <dbReference type="EMBL" id="CAL1572276.1"/>
    </source>
</evidence>